<keyword evidence="3" id="KW-1185">Reference proteome</keyword>
<evidence type="ECO:0000256" key="1">
    <source>
        <dbReference type="SAM" id="Phobius"/>
    </source>
</evidence>
<protein>
    <recommendedName>
        <fullName evidence="4">ABC transporter permease</fullName>
    </recommendedName>
</protein>
<reference evidence="2 3" key="1">
    <citation type="submission" date="2024-08" db="EMBL/GenBank/DDBJ databases">
        <authorList>
            <person name="Lu H."/>
        </authorList>
    </citation>
    <scope>NUCLEOTIDE SEQUENCE [LARGE SCALE GENOMIC DNA]</scope>
    <source>
        <strain evidence="2 3">BYS87W</strain>
    </source>
</reference>
<gene>
    <name evidence="2" type="ORF">ACG01O_14965</name>
</gene>
<feature type="transmembrane region" description="Helical" evidence="1">
    <location>
        <begin position="165"/>
        <end position="186"/>
    </location>
</feature>
<name>A0ABW7H115_9BURK</name>
<dbReference type="RefSeq" id="WP_394385797.1">
    <property type="nucleotide sequence ID" value="NZ_JBIGIB010000004.1"/>
</dbReference>
<feature type="transmembrane region" description="Helical" evidence="1">
    <location>
        <begin position="102"/>
        <end position="126"/>
    </location>
</feature>
<proteinExistence type="predicted"/>
<keyword evidence="1" id="KW-0472">Membrane</keyword>
<keyword evidence="1" id="KW-0812">Transmembrane</keyword>
<feature type="transmembrane region" description="Helical" evidence="1">
    <location>
        <begin position="20"/>
        <end position="38"/>
    </location>
</feature>
<keyword evidence="1" id="KW-1133">Transmembrane helix</keyword>
<evidence type="ECO:0000313" key="2">
    <source>
        <dbReference type="EMBL" id="MFG6467924.1"/>
    </source>
</evidence>
<comment type="caution">
    <text evidence="2">The sequence shown here is derived from an EMBL/GenBank/DDBJ whole genome shotgun (WGS) entry which is preliminary data.</text>
</comment>
<sequence>MTTHIPTLLLREWMQHKRGWLIAALAPPLLFLTMLPFGQVEGLPMEKAEFVGLVILLVSTVAVYGICLLVALFQLPGLARRDTQDRSIEFWLSLPGRPAESVAATVLAHAWLAPLGGAVVGILFGLPIAMAVMASKGGLAAITSVNWSEIVTAAAPLLLRALAGTALMLLWLTPLIFVLMAASAWLKRLGTPLVLVGGAVAVGVLHKVYRIDWPLEAIQAWNIQVNTTFVNQPNRLPDALMSGTNLWAWALQDFGYALAELASLQFLGWATVAVAGFALVVMKRKRGG</sequence>
<dbReference type="Proteomes" id="UP001606303">
    <property type="component" value="Unassembled WGS sequence"/>
</dbReference>
<feature type="transmembrane region" description="Helical" evidence="1">
    <location>
        <begin position="261"/>
        <end position="282"/>
    </location>
</feature>
<feature type="transmembrane region" description="Helical" evidence="1">
    <location>
        <begin position="50"/>
        <end position="73"/>
    </location>
</feature>
<organism evidence="2 3">
    <name type="scientific">Pelomonas baiyunensis</name>
    <dbReference type="NCBI Taxonomy" id="3299026"/>
    <lineage>
        <taxon>Bacteria</taxon>
        <taxon>Pseudomonadati</taxon>
        <taxon>Pseudomonadota</taxon>
        <taxon>Betaproteobacteria</taxon>
        <taxon>Burkholderiales</taxon>
        <taxon>Sphaerotilaceae</taxon>
        <taxon>Roseateles</taxon>
    </lineage>
</organism>
<accession>A0ABW7H115</accession>
<dbReference type="EMBL" id="JBIGIB010000004">
    <property type="protein sequence ID" value="MFG6467924.1"/>
    <property type="molecule type" value="Genomic_DNA"/>
</dbReference>
<evidence type="ECO:0008006" key="4">
    <source>
        <dbReference type="Google" id="ProtNLM"/>
    </source>
</evidence>
<evidence type="ECO:0000313" key="3">
    <source>
        <dbReference type="Proteomes" id="UP001606303"/>
    </source>
</evidence>
<feature type="transmembrane region" description="Helical" evidence="1">
    <location>
        <begin position="193"/>
        <end position="209"/>
    </location>
</feature>